<proteinExistence type="predicted"/>
<dbReference type="OrthoDB" id="185373at2759"/>
<accession>A0A8T2UQF4</accession>
<dbReference type="GO" id="GO:0009451">
    <property type="term" value="P:RNA modification"/>
    <property type="evidence" value="ECO:0007669"/>
    <property type="project" value="InterPro"/>
</dbReference>
<dbReference type="Pfam" id="PF13041">
    <property type="entry name" value="PPR_2"/>
    <property type="match status" value="4"/>
</dbReference>
<dbReference type="Proteomes" id="UP000825935">
    <property type="component" value="Chromosome 6"/>
</dbReference>
<keyword evidence="4" id="KW-1185">Reference proteome</keyword>
<protein>
    <recommendedName>
        <fullName evidence="5">Pentatricopeptide repeat-containing protein</fullName>
    </recommendedName>
</protein>
<feature type="repeat" description="PPR" evidence="2">
    <location>
        <begin position="254"/>
        <end position="288"/>
    </location>
</feature>
<dbReference type="Gene3D" id="1.25.40.10">
    <property type="entry name" value="Tetratricopeptide repeat domain"/>
    <property type="match status" value="4"/>
</dbReference>
<name>A0A8T2UQF4_CERRI</name>
<dbReference type="PANTHER" id="PTHR47926:SF382">
    <property type="entry name" value="PENTACOTRIPEPTIDE-REPEAT REGION OF PRORP DOMAIN-CONTAINING PROTEIN"/>
    <property type="match status" value="1"/>
</dbReference>
<evidence type="ECO:0000256" key="2">
    <source>
        <dbReference type="PROSITE-ProRule" id="PRU00708"/>
    </source>
</evidence>
<feature type="repeat" description="PPR" evidence="2">
    <location>
        <begin position="458"/>
        <end position="492"/>
    </location>
</feature>
<dbReference type="PROSITE" id="PS51375">
    <property type="entry name" value="PPR"/>
    <property type="match status" value="5"/>
</dbReference>
<evidence type="ECO:0008006" key="5">
    <source>
        <dbReference type="Google" id="ProtNLM"/>
    </source>
</evidence>
<dbReference type="GO" id="GO:0048731">
    <property type="term" value="P:system development"/>
    <property type="evidence" value="ECO:0007669"/>
    <property type="project" value="UniProtKB-ARBA"/>
</dbReference>
<comment type="caution">
    <text evidence="3">The sequence shown here is derived from an EMBL/GenBank/DDBJ whole genome shotgun (WGS) entry which is preliminary data.</text>
</comment>
<dbReference type="FunFam" id="1.25.40.10:FF:000158">
    <property type="entry name" value="pentatricopeptide repeat-containing protein At2g33680"/>
    <property type="match status" value="1"/>
</dbReference>
<evidence type="ECO:0000256" key="1">
    <source>
        <dbReference type="ARBA" id="ARBA00022737"/>
    </source>
</evidence>
<dbReference type="Pfam" id="PF01535">
    <property type="entry name" value="PPR"/>
    <property type="match status" value="2"/>
</dbReference>
<evidence type="ECO:0000313" key="3">
    <source>
        <dbReference type="EMBL" id="KAH7435785.1"/>
    </source>
</evidence>
<dbReference type="EMBL" id="CM035411">
    <property type="protein sequence ID" value="KAH7435785.1"/>
    <property type="molecule type" value="Genomic_DNA"/>
</dbReference>
<dbReference type="FunFam" id="1.25.40.10:FF:000344">
    <property type="entry name" value="Pentatricopeptide repeat-containing protein"/>
    <property type="match status" value="1"/>
</dbReference>
<feature type="repeat" description="PPR" evidence="2">
    <location>
        <begin position="356"/>
        <end position="390"/>
    </location>
</feature>
<dbReference type="AlphaFoldDB" id="A0A8T2UQF4"/>
<dbReference type="NCBIfam" id="TIGR00756">
    <property type="entry name" value="PPR"/>
    <property type="match status" value="5"/>
</dbReference>
<dbReference type="InterPro" id="IPR002885">
    <property type="entry name" value="PPR_rpt"/>
</dbReference>
<evidence type="ECO:0000313" key="4">
    <source>
        <dbReference type="Proteomes" id="UP000825935"/>
    </source>
</evidence>
<reference evidence="3" key="1">
    <citation type="submission" date="2021-08" db="EMBL/GenBank/DDBJ databases">
        <title>WGS assembly of Ceratopteris richardii.</title>
        <authorList>
            <person name="Marchant D.B."/>
            <person name="Chen G."/>
            <person name="Jenkins J."/>
            <person name="Shu S."/>
            <person name="Leebens-Mack J."/>
            <person name="Grimwood J."/>
            <person name="Schmutz J."/>
            <person name="Soltis P."/>
            <person name="Soltis D."/>
            <person name="Chen Z.-H."/>
        </authorList>
    </citation>
    <scope>NUCLEOTIDE SEQUENCE</scope>
    <source>
        <strain evidence="3">Whitten #5841</strain>
        <tissue evidence="3">Leaf</tissue>
    </source>
</reference>
<sequence length="627" mass="69405">MANSINNLIANLEAAIEDRKTPLCNEKSLKGFLNESKPGPKRSEVKEQIGTEPVWIDVYQNSSLSSGKLEIRKSGDQHAFIGALSSDDRDAFVNSLRICARTKDLVRGASIHRELVQSGLLEKCSDALVTMYVKCGELEKAETLLYLHKSKLAFAWTAVIAGYTHQGRGQSALDCFKQMQHEGILPNSVTYKCALKACALIKSTDIGRDIHKKVSSRGLLQEDPGLGNALVNMYVKCRAISDAQKVLEELSSRDVVSWNILISGYIQEDEVEQALDCVEQMQHKGILPDLVTYVSALKACAKIRAIEMGRHFHQEITMQGLLQNNIELGGALVNMYAKCGKISEAQRVLEELPFRDVISWSALIAGYVEEGQAEQALKCSDQMQHEGIVPDAVTFVYMLRACAILRETKRGRRIHVEIVRQGLLQNDIILGNALVDMYAKCGEVSVARCILEELPFRDVVSWNTLIAGYVQEGELEHALNCFEWMQIDGILPDAVTCACVLNVCSQQGLIQKGQTLFMNMITKYGVKPSLESYTCMIALFGHAGHLEKAVRLVQEVSAAGSTTLWHALMGSCQKSADVNVAEWVFEQAESLDKSDESAYVLLGNIYAAASLEGQVKRLEGMRIRNCY</sequence>
<dbReference type="FunFam" id="1.25.40.10:FF:000285">
    <property type="entry name" value="Pentatricopeptide repeat-containing protein, chloroplastic"/>
    <property type="match status" value="1"/>
</dbReference>
<dbReference type="InterPro" id="IPR011990">
    <property type="entry name" value="TPR-like_helical_dom_sf"/>
</dbReference>
<organism evidence="3 4">
    <name type="scientific">Ceratopteris richardii</name>
    <name type="common">Triangle waterfern</name>
    <dbReference type="NCBI Taxonomy" id="49495"/>
    <lineage>
        <taxon>Eukaryota</taxon>
        <taxon>Viridiplantae</taxon>
        <taxon>Streptophyta</taxon>
        <taxon>Embryophyta</taxon>
        <taxon>Tracheophyta</taxon>
        <taxon>Polypodiopsida</taxon>
        <taxon>Polypodiidae</taxon>
        <taxon>Polypodiales</taxon>
        <taxon>Pteridineae</taxon>
        <taxon>Pteridaceae</taxon>
        <taxon>Parkerioideae</taxon>
        <taxon>Ceratopteris</taxon>
    </lineage>
</organism>
<dbReference type="PANTHER" id="PTHR47926">
    <property type="entry name" value="PENTATRICOPEPTIDE REPEAT-CONTAINING PROTEIN"/>
    <property type="match status" value="1"/>
</dbReference>
<dbReference type="GO" id="GO:0003723">
    <property type="term" value="F:RNA binding"/>
    <property type="evidence" value="ECO:0007669"/>
    <property type="project" value="InterPro"/>
</dbReference>
<dbReference type="InterPro" id="IPR046960">
    <property type="entry name" value="PPR_At4g14850-like_plant"/>
</dbReference>
<gene>
    <name evidence="3" type="ORF">KP509_06G079700</name>
</gene>
<keyword evidence="1" id="KW-0677">Repeat</keyword>
<feature type="repeat" description="PPR" evidence="2">
    <location>
        <begin position="493"/>
        <end position="528"/>
    </location>
</feature>
<feature type="repeat" description="PPR" evidence="2">
    <location>
        <begin position="152"/>
        <end position="186"/>
    </location>
</feature>